<evidence type="ECO:0000256" key="2">
    <source>
        <dbReference type="ARBA" id="ARBA00022723"/>
    </source>
</evidence>
<evidence type="ECO:0000313" key="8">
    <source>
        <dbReference type="Proteomes" id="UP000222106"/>
    </source>
</evidence>
<accession>A0A2A9F1R4</accession>
<reference evidence="7 8" key="1">
    <citation type="submission" date="2017-10" db="EMBL/GenBank/DDBJ databases">
        <title>Sequencing the genomes of 1000 actinobacteria strains.</title>
        <authorList>
            <person name="Klenk H.-P."/>
        </authorList>
    </citation>
    <scope>NUCLEOTIDE SEQUENCE [LARGE SCALE GENOMIC DNA]</scope>
    <source>
        <strain evidence="7 8">DSM 21838</strain>
    </source>
</reference>
<evidence type="ECO:0000256" key="1">
    <source>
        <dbReference type="ARBA" id="ARBA00022485"/>
    </source>
</evidence>
<evidence type="ECO:0000313" key="7">
    <source>
        <dbReference type="EMBL" id="PFG45108.1"/>
    </source>
</evidence>
<evidence type="ECO:0000256" key="6">
    <source>
        <dbReference type="SAM" id="MobiDB-lite"/>
    </source>
</evidence>
<keyword evidence="5" id="KW-0411">Iron-sulfur</keyword>
<name>A0A2A9F1R4_9MICO</name>
<organism evidence="7 8">
    <name type="scientific">Georgenia soli</name>
    <dbReference type="NCBI Taxonomy" id="638953"/>
    <lineage>
        <taxon>Bacteria</taxon>
        <taxon>Bacillati</taxon>
        <taxon>Actinomycetota</taxon>
        <taxon>Actinomycetes</taxon>
        <taxon>Micrococcales</taxon>
        <taxon>Bogoriellaceae</taxon>
        <taxon>Georgenia</taxon>
    </lineage>
</organism>
<dbReference type="AlphaFoldDB" id="A0A2A9F1R4"/>
<dbReference type="Gene3D" id="3.50.50.60">
    <property type="entry name" value="FAD/NAD(P)-binding domain"/>
    <property type="match status" value="1"/>
</dbReference>
<evidence type="ECO:0000256" key="3">
    <source>
        <dbReference type="ARBA" id="ARBA00023002"/>
    </source>
</evidence>
<dbReference type="GO" id="GO:0051539">
    <property type="term" value="F:4 iron, 4 sulfur cluster binding"/>
    <property type="evidence" value="ECO:0007669"/>
    <property type="project" value="UniProtKB-KW"/>
</dbReference>
<dbReference type="InterPro" id="IPR036188">
    <property type="entry name" value="FAD/NAD-bd_sf"/>
</dbReference>
<dbReference type="PRINTS" id="PR00419">
    <property type="entry name" value="ADXRDTASE"/>
</dbReference>
<proteinExistence type="predicted"/>
<keyword evidence="3" id="KW-0560">Oxidoreductase</keyword>
<gene>
    <name evidence="7" type="ORF">ATJ97_0028</name>
</gene>
<feature type="region of interest" description="Disordered" evidence="6">
    <location>
        <begin position="433"/>
        <end position="456"/>
    </location>
</feature>
<keyword evidence="1" id="KW-0004">4Fe-4S</keyword>
<comment type="caution">
    <text evidence="7">The sequence shown here is derived from an EMBL/GenBank/DDBJ whole genome shotgun (WGS) entry which is preliminary data.</text>
</comment>
<dbReference type="SUPFAM" id="SSF51905">
    <property type="entry name" value="FAD/NAD(P)-binding domain"/>
    <property type="match status" value="1"/>
</dbReference>
<keyword evidence="4" id="KW-0408">Iron</keyword>
<evidence type="ECO:0000256" key="5">
    <source>
        <dbReference type="ARBA" id="ARBA00023014"/>
    </source>
</evidence>
<keyword evidence="8" id="KW-1185">Reference proteome</keyword>
<keyword evidence="2" id="KW-0479">Metal-binding</keyword>
<sequence>MSTSIDKLTVTVGAREVPVVAECDVVVVGGGPAGVSAAVAAARQGASVTLLERYAALGGLAAGGMVLVLDDMVNGSEITVTGIVSEYVERLEKMGLAVYPPEEDRYASEEMWNKWARYGAFDFHSHNKPKPICYAVAFDPDGWKRVSNDLVQEAGVDLRLHSWFSEPIVEDGVMKGVICETKAGPQATLAKVVIDATGDLDVASRTGASFVHDSYIVTLVFRLGGVDTDKAEAFEQANPRETRALNRTTKRILGGAWEMWWLKTPLPGIVWCNTPHMTGFDGADPASLTAAEFEARPRINEAVEYVKANYPGFENAYLLGVAEQIGVRQTRLLQGEYIVTKDDVGQRRYFDDTVARGRDYYYPYSSLVAKEIDQLLAPGRHYSATPDAQRMSREIPPCMAMGQAAGIAAALAAEAGVMVRDVDVQAIRTAMRAQGADPGDVPSPNATFPEKQGALR</sequence>
<evidence type="ECO:0000256" key="4">
    <source>
        <dbReference type="ARBA" id="ARBA00023004"/>
    </source>
</evidence>
<dbReference type="EMBL" id="PDJI01000001">
    <property type="protein sequence ID" value="PFG45108.1"/>
    <property type="molecule type" value="Genomic_DNA"/>
</dbReference>
<dbReference type="GO" id="GO:0046872">
    <property type="term" value="F:metal ion binding"/>
    <property type="evidence" value="ECO:0007669"/>
    <property type="project" value="UniProtKB-KW"/>
</dbReference>
<dbReference type="Proteomes" id="UP000222106">
    <property type="component" value="Unassembled WGS sequence"/>
</dbReference>
<dbReference type="GO" id="GO:0016491">
    <property type="term" value="F:oxidoreductase activity"/>
    <property type="evidence" value="ECO:0007669"/>
    <property type="project" value="UniProtKB-KW"/>
</dbReference>
<dbReference type="PANTHER" id="PTHR43498:SF1">
    <property type="entry name" value="COB--COM HETERODISULFIDE REDUCTASE IRON-SULFUR SUBUNIT A"/>
    <property type="match status" value="1"/>
</dbReference>
<dbReference type="PANTHER" id="PTHR43498">
    <property type="entry name" value="FERREDOXIN:COB-COM HETERODISULFIDE REDUCTASE SUBUNIT A"/>
    <property type="match status" value="1"/>
</dbReference>
<dbReference type="Pfam" id="PF12831">
    <property type="entry name" value="FAD_oxidored"/>
    <property type="match status" value="2"/>
</dbReference>
<dbReference type="InterPro" id="IPR039650">
    <property type="entry name" value="HdrA-like"/>
</dbReference>
<protein>
    <submittedName>
        <fullName evidence="7">FAD dependent oxidoreductase</fullName>
    </submittedName>
</protein>
<dbReference type="OrthoDB" id="177652at2"/>